<comment type="caution">
    <text evidence="2">The sequence shown here is derived from an EMBL/GenBank/DDBJ whole genome shotgun (WGS) entry which is preliminary data.</text>
</comment>
<feature type="region of interest" description="Disordered" evidence="1">
    <location>
        <begin position="75"/>
        <end position="109"/>
    </location>
</feature>
<evidence type="ECO:0000313" key="2">
    <source>
        <dbReference type="EMBL" id="GES30996.1"/>
    </source>
</evidence>
<proteinExistence type="predicted"/>
<protein>
    <submittedName>
        <fullName evidence="2">Uncharacterized protein</fullName>
    </submittedName>
</protein>
<name>A0A5J4LHH9_9ACTN</name>
<evidence type="ECO:0000256" key="1">
    <source>
        <dbReference type="SAM" id="MobiDB-lite"/>
    </source>
</evidence>
<dbReference type="EMBL" id="BLAG01000009">
    <property type="protein sequence ID" value="GES30996.1"/>
    <property type="molecule type" value="Genomic_DNA"/>
</dbReference>
<keyword evidence="3" id="KW-1185">Reference proteome</keyword>
<dbReference type="Proteomes" id="UP000325598">
    <property type="component" value="Unassembled WGS sequence"/>
</dbReference>
<gene>
    <name evidence="2" type="ORF">San01_34830</name>
</gene>
<evidence type="ECO:0000313" key="3">
    <source>
        <dbReference type="Proteomes" id="UP000325598"/>
    </source>
</evidence>
<accession>A0A5J4LHH9</accession>
<reference evidence="2 3" key="1">
    <citation type="submission" date="2019-10" db="EMBL/GenBank/DDBJ databases">
        <title>Whole genome shotgun sequence of Streptomyces angustmyceticus NBRC 3934.</title>
        <authorList>
            <person name="Hosoyama A."/>
            <person name="Ichikawa N."/>
            <person name="Kimura A."/>
            <person name="Kitahashi Y."/>
            <person name="Komaki H."/>
            <person name="Uohara A."/>
        </authorList>
    </citation>
    <scope>NUCLEOTIDE SEQUENCE [LARGE SCALE GENOMIC DNA]</scope>
    <source>
        <strain evidence="2 3">NBRC 3934</strain>
    </source>
</reference>
<organism evidence="2 3">
    <name type="scientific">Streptomyces angustmyceticus</name>
    <dbReference type="NCBI Taxonomy" id="285578"/>
    <lineage>
        <taxon>Bacteria</taxon>
        <taxon>Bacillati</taxon>
        <taxon>Actinomycetota</taxon>
        <taxon>Actinomycetes</taxon>
        <taxon>Kitasatosporales</taxon>
        <taxon>Streptomycetaceae</taxon>
        <taxon>Streptomyces</taxon>
    </lineage>
</organism>
<sequence length="173" mass="18856">MPEVLDRQRSRAGSAAHAVRGRSTVAGLLFWTVKPCLLATGRFTRAIQLPNDAVAVTQRDLGTANGGHSFHSTVLLPVPWQSPDSGSGKHADPPTRSRQDGGRINADHRQQTTLQADGLRSYDFRHAGQLSELTIPRFVWPSHRWHPGPRERPGTRGVAGNRGPGPGWSQPAR</sequence>
<feature type="region of interest" description="Disordered" evidence="1">
    <location>
        <begin position="139"/>
        <end position="173"/>
    </location>
</feature>
<dbReference type="AlphaFoldDB" id="A0A5J4LHH9"/>
<feature type="compositionally biased region" description="Basic and acidic residues" evidence="1">
    <location>
        <begin position="87"/>
        <end position="109"/>
    </location>
</feature>